<dbReference type="GeneID" id="71928490"/>
<feature type="transmembrane region" description="Helical" evidence="1">
    <location>
        <begin position="130"/>
        <end position="154"/>
    </location>
</feature>
<accession>A0A8U0A000</accession>
<keyword evidence="1" id="KW-0472">Membrane</keyword>
<evidence type="ECO:0000256" key="1">
    <source>
        <dbReference type="SAM" id="Phobius"/>
    </source>
</evidence>
<sequence>MIAELLDPSFPLFPLVVESGSWELKRAVKHAVGPFGLVLIFVYSFLIAVVLPFPSEIVLAAPLNLGVPEWITMALIVVVSGTGKALGSVFALNIGDRAIHSGPVIRAVERTGIDIVGISQRKTVQIVRRYGYIGLAGVLCIPGFPDTISIYAFTVIEQDYIKFAVATFVGSVGRLVIWLAGIEIVFLVF</sequence>
<dbReference type="Proteomes" id="UP000831768">
    <property type="component" value="Chromosome"/>
</dbReference>
<protein>
    <submittedName>
        <fullName evidence="2">Uncharacterized protein</fullName>
    </submittedName>
</protein>
<organism evidence="2 3">
    <name type="scientific">Halocatena salina</name>
    <dbReference type="NCBI Taxonomy" id="2934340"/>
    <lineage>
        <taxon>Archaea</taxon>
        <taxon>Methanobacteriati</taxon>
        <taxon>Methanobacteriota</taxon>
        <taxon>Stenosarchaea group</taxon>
        <taxon>Halobacteria</taxon>
        <taxon>Halobacteriales</taxon>
        <taxon>Natronomonadaceae</taxon>
        <taxon>Halocatena</taxon>
    </lineage>
</organism>
<name>A0A8U0A000_9EURY</name>
<keyword evidence="3" id="KW-1185">Reference proteome</keyword>
<feature type="transmembrane region" description="Helical" evidence="1">
    <location>
        <begin position="160"/>
        <end position="188"/>
    </location>
</feature>
<dbReference type="KEGG" id="haad:MW046_10545"/>
<dbReference type="AlphaFoldDB" id="A0A8U0A000"/>
<evidence type="ECO:0000313" key="3">
    <source>
        <dbReference type="Proteomes" id="UP000831768"/>
    </source>
</evidence>
<dbReference type="EMBL" id="CP096019">
    <property type="protein sequence ID" value="UPM42392.1"/>
    <property type="molecule type" value="Genomic_DNA"/>
</dbReference>
<reference evidence="2" key="1">
    <citation type="submission" date="2022-04" db="EMBL/GenBank/DDBJ databases">
        <title>Halocatena sp. nov., isolated from a salt lake.</title>
        <authorList>
            <person name="Cui H.-L."/>
        </authorList>
    </citation>
    <scope>NUCLEOTIDE SEQUENCE</scope>
    <source>
        <strain evidence="2">AD-1</strain>
    </source>
</reference>
<keyword evidence="1" id="KW-0812">Transmembrane</keyword>
<gene>
    <name evidence="2" type="ORF">MW046_10545</name>
</gene>
<evidence type="ECO:0000313" key="2">
    <source>
        <dbReference type="EMBL" id="UPM42392.1"/>
    </source>
</evidence>
<proteinExistence type="predicted"/>
<dbReference type="RefSeq" id="WP_247993066.1">
    <property type="nucleotide sequence ID" value="NZ_CP096019.1"/>
</dbReference>
<feature type="transmembrane region" description="Helical" evidence="1">
    <location>
        <begin position="71"/>
        <end position="92"/>
    </location>
</feature>
<keyword evidence="1" id="KW-1133">Transmembrane helix</keyword>
<feature type="transmembrane region" description="Helical" evidence="1">
    <location>
        <begin position="31"/>
        <end position="51"/>
    </location>
</feature>